<name>A0A1U9MHD3_9HYPH</name>
<accession>A0A1U9MHD3</accession>
<sequence>MKVLAAGLILGSLFISFSAQAESLRLASEGAYPPFNYVDSDNKLHGFDIDIAYALCDKMKVECIVTAQDWDGIIPGLLAKKYDGIIASMIPTEERRQKVDFTNRYYTTKLAVAVRKDSDIKDVDPQSMKGKTIGAQAGTAQANYAEDNYGPAGAEIKLYPTADDANSDLLNNRLDGIVHDKYPLMSWLENEGKDCCKVLGELDGTNEPVAIAIRKNSDELKARLNKAIDEIRADGTYEKIAKKYFQFDVY</sequence>
<dbReference type="EMBL" id="CP015625">
    <property type="protein sequence ID" value="AQT47129.1"/>
    <property type="molecule type" value="Genomic_DNA"/>
</dbReference>
<dbReference type="STRING" id="1686310.BBC0244_010060"/>
<dbReference type="PANTHER" id="PTHR35936">
    <property type="entry name" value="MEMBRANE-BOUND LYTIC MUREIN TRANSGLYCOSYLASE F"/>
    <property type="match status" value="1"/>
</dbReference>
<evidence type="ECO:0000256" key="1">
    <source>
        <dbReference type="ARBA" id="ARBA00022729"/>
    </source>
</evidence>
<dbReference type="RefSeq" id="WP_077991915.1">
    <property type="nucleotide sequence ID" value="NZ_CP015625.1"/>
</dbReference>
<dbReference type="Pfam" id="PF00497">
    <property type="entry name" value="SBP_bac_3"/>
    <property type="match status" value="1"/>
</dbReference>
<dbReference type="OrthoDB" id="9807134at2"/>
<evidence type="ECO:0000313" key="5">
    <source>
        <dbReference type="Proteomes" id="UP000189632"/>
    </source>
</evidence>
<gene>
    <name evidence="4" type="ORF">BBC0122_010070</name>
</gene>
<feature type="chain" id="PRO_5012323945" evidence="2">
    <location>
        <begin position="22"/>
        <end position="250"/>
    </location>
</feature>
<dbReference type="AlphaFoldDB" id="A0A1U9MHD3"/>
<dbReference type="PANTHER" id="PTHR35936:SF17">
    <property type="entry name" value="ARGININE-BINDING EXTRACELLULAR PROTEIN ARTP"/>
    <property type="match status" value="1"/>
</dbReference>
<evidence type="ECO:0000259" key="3">
    <source>
        <dbReference type="SMART" id="SM00062"/>
    </source>
</evidence>
<proteinExistence type="predicted"/>
<dbReference type="Proteomes" id="UP000189632">
    <property type="component" value="Chromosome"/>
</dbReference>
<dbReference type="SMART" id="SM00062">
    <property type="entry name" value="PBPb"/>
    <property type="match status" value="1"/>
</dbReference>
<dbReference type="SUPFAM" id="SSF53850">
    <property type="entry name" value="Periplasmic binding protein-like II"/>
    <property type="match status" value="1"/>
</dbReference>
<feature type="signal peptide" evidence="2">
    <location>
        <begin position="1"/>
        <end position="21"/>
    </location>
</feature>
<keyword evidence="1 2" id="KW-0732">Signal</keyword>
<protein>
    <submittedName>
        <fullName evidence="4">Amino acid ABC transporter substrate-binding protein, PAAT family</fullName>
    </submittedName>
</protein>
<keyword evidence="5" id="KW-1185">Reference proteome</keyword>
<reference evidence="4 5" key="1">
    <citation type="submission" date="2016-11" db="EMBL/GenBank/DDBJ databases">
        <title>Comparative genomics of Bartonella apis.</title>
        <authorList>
            <person name="Engel P."/>
        </authorList>
    </citation>
    <scope>NUCLEOTIDE SEQUENCE [LARGE SCALE GENOMIC DNA]</scope>
    <source>
        <strain evidence="4 5">BBC0122</strain>
    </source>
</reference>
<feature type="domain" description="Solute-binding protein family 3/N-terminal" evidence="3">
    <location>
        <begin position="23"/>
        <end position="248"/>
    </location>
</feature>
<dbReference type="Gene3D" id="3.40.190.10">
    <property type="entry name" value="Periplasmic binding protein-like II"/>
    <property type="match status" value="2"/>
</dbReference>
<dbReference type="KEGG" id="bapi:BBC0122_010070"/>
<evidence type="ECO:0000256" key="2">
    <source>
        <dbReference type="SAM" id="SignalP"/>
    </source>
</evidence>
<organism evidence="4 5">
    <name type="scientific">Bartonella choladocola</name>
    <dbReference type="NCBI Taxonomy" id="2750995"/>
    <lineage>
        <taxon>Bacteria</taxon>
        <taxon>Pseudomonadati</taxon>
        <taxon>Pseudomonadota</taxon>
        <taxon>Alphaproteobacteria</taxon>
        <taxon>Hyphomicrobiales</taxon>
        <taxon>Bartonellaceae</taxon>
        <taxon>Bartonella</taxon>
    </lineage>
</organism>
<evidence type="ECO:0000313" key="4">
    <source>
        <dbReference type="EMBL" id="AQT47129.1"/>
    </source>
</evidence>
<dbReference type="InterPro" id="IPR001638">
    <property type="entry name" value="Solute-binding_3/MltF_N"/>
</dbReference>